<dbReference type="AlphaFoldDB" id="A0A7R9QBB1"/>
<feature type="chain" id="PRO_5035592989" description="Alpha-galactosidase" evidence="5">
    <location>
        <begin position="21"/>
        <end position="430"/>
    </location>
</feature>
<evidence type="ECO:0000256" key="2">
    <source>
        <dbReference type="ARBA" id="ARBA00022801"/>
    </source>
</evidence>
<sequence>MCSLIHILIVISLEVVVISGLDNGLCLTPPMGWLSWERFGCNIKCHLNRDECISEKLFTDMADRLVSDGYRDVGYDRVNIDDCWMSRNRAEDKKLLADPKRFPNGIKYLSDYMHSRGLKIGIYQNYGLRTCMGYPGLIGFQKVDAQTFVDWEVDMVKLDACFTPVHTLDKGFEDFSEVLNKTGRPMVYSCSWPYYQLHTSQVIPNWNLIADKCNIWRTYHDIHSNWKDILATIDFVGDNQEIFNRNVGPGRFNDPDMLLIGNKGLTVDQSRVQMGIWAIIAAPLFMSNDLRSIGQEFKDILLNKEVIGVNQDRMARPGVRVFHNETLDIWLRPVLPEAKHSTGSHTSYALAFINRLSERAISIAVKLDELGLKHNIAVKLDELGLKHKYFVSDLFDKTFSPQVLTADHMFHVTIPSTGIRLFKAVIDLEN</sequence>
<evidence type="ECO:0000256" key="5">
    <source>
        <dbReference type="SAM" id="SignalP"/>
    </source>
</evidence>
<proteinExistence type="inferred from homology"/>
<comment type="subunit">
    <text evidence="4">Homodimer.</text>
</comment>
<dbReference type="Proteomes" id="UP000728032">
    <property type="component" value="Unassembled WGS sequence"/>
</dbReference>
<dbReference type="FunFam" id="3.20.20.70:FF:000197">
    <property type="entry name" value="Alpha-galactosidase"/>
    <property type="match status" value="1"/>
</dbReference>
<dbReference type="Pfam" id="PF16499">
    <property type="entry name" value="Melibiase_2"/>
    <property type="match status" value="1"/>
</dbReference>
<dbReference type="EMBL" id="OC915198">
    <property type="protein sequence ID" value="CAD7639212.1"/>
    <property type="molecule type" value="Genomic_DNA"/>
</dbReference>
<dbReference type="PANTHER" id="PTHR11452">
    <property type="entry name" value="ALPHA-GALACTOSIDASE/ALPHA-N-ACETYLGALACTOSAMINIDASE"/>
    <property type="match status" value="1"/>
</dbReference>
<dbReference type="InterPro" id="IPR013780">
    <property type="entry name" value="Glyco_hydro_b"/>
</dbReference>
<evidence type="ECO:0000313" key="7">
    <source>
        <dbReference type="Proteomes" id="UP000728032"/>
    </source>
</evidence>
<keyword evidence="2 4" id="KW-0378">Hydrolase</keyword>
<dbReference type="InterPro" id="IPR002241">
    <property type="entry name" value="Glyco_hydro_27"/>
</dbReference>
<evidence type="ECO:0000313" key="6">
    <source>
        <dbReference type="EMBL" id="CAD7639212.1"/>
    </source>
</evidence>
<dbReference type="SUPFAM" id="SSF51445">
    <property type="entry name" value="(Trans)glycosidases"/>
    <property type="match status" value="1"/>
</dbReference>
<keyword evidence="4" id="KW-1015">Disulfide bond</keyword>
<dbReference type="EC" id="3.2.1.-" evidence="4"/>
<comment type="similarity">
    <text evidence="1 4">Belongs to the glycosyl hydrolase 27 family.</text>
</comment>
<name>A0A7R9QBB1_9ACAR</name>
<dbReference type="GO" id="GO:0005737">
    <property type="term" value="C:cytoplasm"/>
    <property type="evidence" value="ECO:0007669"/>
    <property type="project" value="TreeGrafter"/>
</dbReference>
<feature type="signal peptide" evidence="5">
    <location>
        <begin position="1"/>
        <end position="20"/>
    </location>
</feature>
<evidence type="ECO:0000256" key="3">
    <source>
        <dbReference type="ARBA" id="ARBA00023295"/>
    </source>
</evidence>
<gene>
    <name evidence="6" type="ORF">ONB1V03_LOCUS1850</name>
</gene>
<evidence type="ECO:0000256" key="1">
    <source>
        <dbReference type="ARBA" id="ARBA00009743"/>
    </source>
</evidence>
<dbReference type="CDD" id="cd14792">
    <property type="entry name" value="GH27"/>
    <property type="match status" value="1"/>
</dbReference>
<dbReference type="Gene3D" id="3.20.20.70">
    <property type="entry name" value="Aldolase class I"/>
    <property type="match status" value="1"/>
</dbReference>
<dbReference type="GO" id="GO:0004557">
    <property type="term" value="F:alpha-galactosidase activity"/>
    <property type="evidence" value="ECO:0007669"/>
    <property type="project" value="TreeGrafter"/>
</dbReference>
<keyword evidence="3 4" id="KW-0326">Glycosidase</keyword>
<keyword evidence="7" id="KW-1185">Reference proteome</keyword>
<dbReference type="InterPro" id="IPR013785">
    <property type="entry name" value="Aldolase_TIM"/>
</dbReference>
<dbReference type="PRINTS" id="PR00740">
    <property type="entry name" value="GLHYDRLASE27"/>
</dbReference>
<reference evidence="6" key="1">
    <citation type="submission" date="2020-11" db="EMBL/GenBank/DDBJ databases">
        <authorList>
            <person name="Tran Van P."/>
        </authorList>
    </citation>
    <scope>NUCLEOTIDE SEQUENCE</scope>
</reference>
<dbReference type="GO" id="GO:0016139">
    <property type="term" value="P:glycoside catabolic process"/>
    <property type="evidence" value="ECO:0007669"/>
    <property type="project" value="TreeGrafter"/>
</dbReference>
<protein>
    <recommendedName>
        <fullName evidence="4">Alpha-galactosidase</fullName>
        <ecNumber evidence="4">3.2.1.-</ecNumber>
    </recommendedName>
</protein>
<dbReference type="Gene3D" id="2.60.40.1180">
    <property type="entry name" value="Golgi alpha-mannosidase II"/>
    <property type="match status" value="1"/>
</dbReference>
<dbReference type="EMBL" id="CAJPVJ010000373">
    <property type="protein sequence ID" value="CAG2162251.1"/>
    <property type="molecule type" value="Genomic_DNA"/>
</dbReference>
<dbReference type="GO" id="GO:0009311">
    <property type="term" value="P:oligosaccharide metabolic process"/>
    <property type="evidence" value="ECO:0007669"/>
    <property type="project" value="TreeGrafter"/>
</dbReference>
<evidence type="ECO:0000256" key="4">
    <source>
        <dbReference type="RuleBase" id="RU361168"/>
    </source>
</evidence>
<accession>A0A7R9QBB1</accession>
<dbReference type="PANTHER" id="PTHR11452:SF83">
    <property type="entry name" value="ALPHA-GALACTOSIDASE"/>
    <property type="match status" value="1"/>
</dbReference>
<dbReference type="OrthoDB" id="5795902at2759"/>
<keyword evidence="5" id="KW-0732">Signal</keyword>
<organism evidence="6">
    <name type="scientific">Oppiella nova</name>
    <dbReference type="NCBI Taxonomy" id="334625"/>
    <lineage>
        <taxon>Eukaryota</taxon>
        <taxon>Metazoa</taxon>
        <taxon>Ecdysozoa</taxon>
        <taxon>Arthropoda</taxon>
        <taxon>Chelicerata</taxon>
        <taxon>Arachnida</taxon>
        <taxon>Acari</taxon>
        <taxon>Acariformes</taxon>
        <taxon>Sarcoptiformes</taxon>
        <taxon>Oribatida</taxon>
        <taxon>Brachypylina</taxon>
        <taxon>Oppioidea</taxon>
        <taxon>Oppiidae</taxon>
        <taxon>Oppiella</taxon>
    </lineage>
</organism>
<dbReference type="InterPro" id="IPR017853">
    <property type="entry name" value="GH"/>
</dbReference>